<name>X1IYT2_9ZZZZ</name>
<comment type="caution">
    <text evidence="1">The sequence shown here is derived from an EMBL/GenBank/DDBJ whole genome shotgun (WGS) entry which is preliminary data.</text>
</comment>
<gene>
    <name evidence="1" type="ORF">S03H2_50028</name>
</gene>
<dbReference type="AlphaFoldDB" id="X1IYT2"/>
<organism evidence="1">
    <name type="scientific">marine sediment metagenome</name>
    <dbReference type="NCBI Taxonomy" id="412755"/>
    <lineage>
        <taxon>unclassified sequences</taxon>
        <taxon>metagenomes</taxon>
        <taxon>ecological metagenomes</taxon>
    </lineage>
</organism>
<evidence type="ECO:0000313" key="1">
    <source>
        <dbReference type="EMBL" id="GAH62698.1"/>
    </source>
</evidence>
<sequence>MARMVVARNQQAEMERLHPKPVYSRVINLTLQIPAGMGEGDFAVSPPVGGRIWLLNVKLITMSQTRANVFGGFIYISTGTDKKVDGSIIAVKWDPVIRNYGGPKPGLYYTGFGDSYSWDMMSFFEGAGRRFGAMAENLFPDETWRAWISFEISEG</sequence>
<dbReference type="EMBL" id="BARU01031650">
    <property type="protein sequence ID" value="GAH62698.1"/>
    <property type="molecule type" value="Genomic_DNA"/>
</dbReference>
<protein>
    <submittedName>
        <fullName evidence="1">Uncharacterized protein</fullName>
    </submittedName>
</protein>
<accession>X1IYT2</accession>
<proteinExistence type="predicted"/>
<reference evidence="1" key="1">
    <citation type="journal article" date="2014" name="Front. Microbiol.">
        <title>High frequency of phylogenetically diverse reductive dehalogenase-homologous genes in deep subseafloor sedimentary metagenomes.</title>
        <authorList>
            <person name="Kawai M."/>
            <person name="Futagami T."/>
            <person name="Toyoda A."/>
            <person name="Takaki Y."/>
            <person name="Nishi S."/>
            <person name="Hori S."/>
            <person name="Arai W."/>
            <person name="Tsubouchi T."/>
            <person name="Morono Y."/>
            <person name="Uchiyama I."/>
            <person name="Ito T."/>
            <person name="Fujiyama A."/>
            <person name="Inagaki F."/>
            <person name="Takami H."/>
        </authorList>
    </citation>
    <scope>NUCLEOTIDE SEQUENCE</scope>
    <source>
        <strain evidence="1">Expedition CK06-06</strain>
    </source>
</reference>